<dbReference type="GO" id="GO:0022857">
    <property type="term" value="F:transmembrane transporter activity"/>
    <property type="evidence" value="ECO:0007669"/>
    <property type="project" value="InterPro"/>
</dbReference>
<feature type="transmembrane region" description="Helical" evidence="1">
    <location>
        <begin position="287"/>
        <end position="305"/>
    </location>
</feature>
<dbReference type="AlphaFoldDB" id="A0A0W8E8Z0"/>
<keyword evidence="1" id="KW-1133">Transmembrane helix</keyword>
<dbReference type="EMBL" id="LNQE01001837">
    <property type="protein sequence ID" value="KUG04849.1"/>
    <property type="molecule type" value="Genomic_DNA"/>
</dbReference>
<comment type="caution">
    <text evidence="3">The sequence shown here is derived from an EMBL/GenBank/DDBJ whole genome shotgun (WGS) entry which is preliminary data.</text>
</comment>
<evidence type="ECO:0000313" key="3">
    <source>
        <dbReference type="EMBL" id="KUG04849.1"/>
    </source>
</evidence>
<gene>
    <name evidence="3" type="ORF">ASZ90_017729</name>
</gene>
<accession>A0A0W8E8Z0</accession>
<dbReference type="InterPro" id="IPR052714">
    <property type="entry name" value="MFS_Exporter"/>
</dbReference>
<protein>
    <submittedName>
        <fullName evidence="3">Major facilitator family transporter</fullName>
    </submittedName>
</protein>
<dbReference type="SUPFAM" id="SSF103473">
    <property type="entry name" value="MFS general substrate transporter"/>
    <property type="match status" value="1"/>
</dbReference>
<proteinExistence type="predicted"/>
<organism evidence="3">
    <name type="scientific">hydrocarbon metagenome</name>
    <dbReference type="NCBI Taxonomy" id="938273"/>
    <lineage>
        <taxon>unclassified sequences</taxon>
        <taxon>metagenomes</taxon>
        <taxon>ecological metagenomes</taxon>
    </lineage>
</organism>
<dbReference type="PANTHER" id="PTHR23531">
    <property type="entry name" value="QUINOLENE RESISTANCE PROTEIN NORA"/>
    <property type="match status" value="1"/>
</dbReference>
<keyword evidence="1" id="KW-0812">Transmembrane</keyword>
<feature type="transmembrane region" description="Helical" evidence="1">
    <location>
        <begin position="256"/>
        <end position="275"/>
    </location>
</feature>
<evidence type="ECO:0000259" key="2">
    <source>
        <dbReference type="PROSITE" id="PS50850"/>
    </source>
</evidence>
<reference evidence="3" key="1">
    <citation type="journal article" date="2015" name="Proc. Natl. Acad. Sci. U.S.A.">
        <title>Networks of energetic and metabolic interactions define dynamics in microbial communities.</title>
        <authorList>
            <person name="Embree M."/>
            <person name="Liu J.K."/>
            <person name="Al-Bassam M.M."/>
            <person name="Zengler K."/>
        </authorList>
    </citation>
    <scope>NUCLEOTIDE SEQUENCE</scope>
</reference>
<dbReference type="PANTHER" id="PTHR23531:SF1">
    <property type="entry name" value="QUINOLENE RESISTANCE PROTEIN NORA"/>
    <property type="match status" value="1"/>
</dbReference>
<feature type="transmembrane region" description="Helical" evidence="1">
    <location>
        <begin position="120"/>
        <end position="138"/>
    </location>
</feature>
<feature type="transmembrane region" description="Helical" evidence="1">
    <location>
        <begin position="26"/>
        <end position="49"/>
    </location>
</feature>
<evidence type="ECO:0000256" key="1">
    <source>
        <dbReference type="SAM" id="Phobius"/>
    </source>
</evidence>
<keyword evidence="1" id="KW-0472">Membrane</keyword>
<feature type="transmembrane region" description="Helical" evidence="1">
    <location>
        <begin position="311"/>
        <end position="332"/>
    </location>
</feature>
<feature type="transmembrane region" description="Helical" evidence="1">
    <location>
        <begin position="61"/>
        <end position="79"/>
    </location>
</feature>
<sequence>MVNGFENDSEDNARMLAQATIWTKNFALLCIANIALFMSIQVLLPTLPVYLIKVGGSQQDIGYAMGAFTICAMVMRPIAGWLVDTYGRKKIITLGMVLIFAVSGLYSLSDVPIMIIVTRGLHGLAFGVVGTAIGTIVADSLPYTRLSEGMGYFGLTASLSMAVAPIIGFWLADSYGYSALFSWVIAGSLVALLLSLPVKGTKIPLNTSTNSVTGIWANLLEKSSLPASAVMFLLAAVYGSVLSFIALYASESGINNIGLFFTAVAVAMLISRPISGRWADRGGSNKVILIGHAAILIGVSIISLSQTMGGLITAGAVFGFGFGFCMPTLQAMSVRYAPAHRRGAATGTFFIAFDLGIGLGTILWGYVAAASSYQIMYFTTLIPTFLAGALYFKLRSNGYYQKHAIPIQCD</sequence>
<dbReference type="CDD" id="cd17489">
    <property type="entry name" value="MFS_YfcJ_like"/>
    <property type="match status" value="1"/>
</dbReference>
<feature type="transmembrane region" description="Helical" evidence="1">
    <location>
        <begin position="177"/>
        <end position="196"/>
    </location>
</feature>
<dbReference type="PROSITE" id="PS50850">
    <property type="entry name" value="MFS"/>
    <property type="match status" value="1"/>
</dbReference>
<feature type="transmembrane region" description="Helical" evidence="1">
    <location>
        <begin position="150"/>
        <end position="171"/>
    </location>
</feature>
<dbReference type="InterPro" id="IPR011701">
    <property type="entry name" value="MFS"/>
</dbReference>
<name>A0A0W8E8Z0_9ZZZZ</name>
<feature type="transmembrane region" description="Helical" evidence="1">
    <location>
        <begin position="373"/>
        <end position="392"/>
    </location>
</feature>
<feature type="transmembrane region" description="Helical" evidence="1">
    <location>
        <begin position="229"/>
        <end position="250"/>
    </location>
</feature>
<feature type="transmembrane region" description="Helical" evidence="1">
    <location>
        <begin position="91"/>
        <end position="108"/>
    </location>
</feature>
<dbReference type="InterPro" id="IPR020846">
    <property type="entry name" value="MFS_dom"/>
</dbReference>
<dbReference type="Pfam" id="PF07690">
    <property type="entry name" value="MFS_1"/>
    <property type="match status" value="2"/>
</dbReference>
<feature type="transmembrane region" description="Helical" evidence="1">
    <location>
        <begin position="344"/>
        <end position="367"/>
    </location>
</feature>
<feature type="domain" description="Major facilitator superfamily (MFS) profile" evidence="2">
    <location>
        <begin position="25"/>
        <end position="395"/>
    </location>
</feature>
<dbReference type="InterPro" id="IPR036259">
    <property type="entry name" value="MFS_trans_sf"/>
</dbReference>
<dbReference type="Gene3D" id="1.20.1250.20">
    <property type="entry name" value="MFS general substrate transporter like domains"/>
    <property type="match status" value="2"/>
</dbReference>